<keyword evidence="12" id="KW-1185">Reference proteome</keyword>
<dbReference type="RefSeq" id="WP_212933284.1">
    <property type="nucleotide sequence ID" value="NZ_BORC01000001.1"/>
</dbReference>
<protein>
    <recommendedName>
        <fullName evidence="9">Indole-3-glycerol phosphate synthase</fullName>
        <shortName evidence="9">IGPS</shortName>
        <ecNumber evidence="9">4.1.1.48</ecNumber>
    </recommendedName>
</protein>
<dbReference type="PANTHER" id="PTHR22854:SF2">
    <property type="entry name" value="INDOLE-3-GLYCEROL-PHOSPHATE SYNTHASE"/>
    <property type="match status" value="1"/>
</dbReference>
<dbReference type="Proteomes" id="UP000682111">
    <property type="component" value="Unassembled WGS sequence"/>
</dbReference>
<organism evidence="11 12">
    <name type="scientific">Robertmurraya siralis</name>
    <dbReference type="NCBI Taxonomy" id="77777"/>
    <lineage>
        <taxon>Bacteria</taxon>
        <taxon>Bacillati</taxon>
        <taxon>Bacillota</taxon>
        <taxon>Bacilli</taxon>
        <taxon>Bacillales</taxon>
        <taxon>Bacillaceae</taxon>
        <taxon>Robertmurraya</taxon>
    </lineage>
</organism>
<evidence type="ECO:0000313" key="12">
    <source>
        <dbReference type="Proteomes" id="UP000682111"/>
    </source>
</evidence>
<dbReference type="InterPro" id="IPR013798">
    <property type="entry name" value="Indole-3-glycerol_P_synth_dom"/>
</dbReference>
<keyword evidence="5 9" id="KW-0210">Decarboxylase</keyword>
<dbReference type="InterPro" id="IPR013785">
    <property type="entry name" value="Aldolase_TIM"/>
</dbReference>
<dbReference type="HAMAP" id="MF_00134_A">
    <property type="entry name" value="IGPS_A"/>
    <property type="match status" value="1"/>
</dbReference>
<sequence>METILETILAEKKKEVEMLKESQVRKAPVARNRNSLLEKLENAKELMIIAEFKRASPSKGDININSNPASQVQMYVDAGADAVSVLTDTTFFKGSMDDLQVVRQSIANPILCKDFIIDPIQIDVAKNSGADIVLLIAAALDDRKLYNLYQYALEKGLDVLMEVHNEAEAERVLKTDNRLIGVNNRDLRTFEVNLDVTEYLAPFIRKEERFLISESGIGTIEDVERVVAAGANGILVGETFMKHQNPSKIIKAMKLPLSEGFRR</sequence>
<reference evidence="11" key="1">
    <citation type="submission" date="2021-03" db="EMBL/GenBank/DDBJ databases">
        <title>Antimicrobial resistance genes in bacteria isolated from Japanese honey, and their potential for conferring macrolide and lincosamide resistance in the American foulbrood pathogen Paenibacillus larvae.</title>
        <authorList>
            <person name="Okamoto M."/>
            <person name="Kumagai M."/>
            <person name="Kanamori H."/>
            <person name="Takamatsu D."/>
        </authorList>
    </citation>
    <scope>NUCLEOTIDE SEQUENCE</scope>
    <source>
        <strain evidence="11">J27TS8</strain>
    </source>
</reference>
<evidence type="ECO:0000256" key="8">
    <source>
        <dbReference type="ARBA" id="ARBA00023239"/>
    </source>
</evidence>
<dbReference type="InterPro" id="IPR045186">
    <property type="entry name" value="Indole-3-glycerol_P_synth"/>
</dbReference>
<dbReference type="PANTHER" id="PTHR22854">
    <property type="entry name" value="TRYPTOPHAN BIOSYNTHESIS PROTEIN"/>
    <property type="match status" value="1"/>
</dbReference>
<dbReference type="EMBL" id="BORC01000001">
    <property type="protein sequence ID" value="GIN60968.1"/>
    <property type="molecule type" value="Genomic_DNA"/>
</dbReference>
<dbReference type="InterPro" id="IPR001468">
    <property type="entry name" value="Indole-3-GlycerolPSynthase_CS"/>
</dbReference>
<dbReference type="CDD" id="cd00331">
    <property type="entry name" value="IGPS"/>
    <property type="match status" value="1"/>
</dbReference>
<dbReference type="GO" id="GO:0000162">
    <property type="term" value="P:L-tryptophan biosynthetic process"/>
    <property type="evidence" value="ECO:0007669"/>
    <property type="project" value="UniProtKB-UniRule"/>
</dbReference>
<proteinExistence type="inferred from homology"/>
<keyword evidence="6 9" id="KW-0822">Tryptophan biosynthesis</keyword>
<dbReference type="SUPFAM" id="SSF51366">
    <property type="entry name" value="Ribulose-phoshate binding barrel"/>
    <property type="match status" value="1"/>
</dbReference>
<dbReference type="InterPro" id="IPR011060">
    <property type="entry name" value="RibuloseP-bd_barrel"/>
</dbReference>
<gene>
    <name evidence="9 11" type="primary">trpC</name>
    <name evidence="11" type="ORF">J27TS8_09610</name>
</gene>
<evidence type="ECO:0000256" key="5">
    <source>
        <dbReference type="ARBA" id="ARBA00022793"/>
    </source>
</evidence>
<comment type="caution">
    <text evidence="11">The sequence shown here is derived from an EMBL/GenBank/DDBJ whole genome shotgun (WGS) entry which is preliminary data.</text>
</comment>
<accession>A0A919WFR0</accession>
<dbReference type="PROSITE" id="PS00614">
    <property type="entry name" value="IGPS"/>
    <property type="match status" value="1"/>
</dbReference>
<dbReference type="HAMAP" id="MF_00134_B">
    <property type="entry name" value="IGPS_B"/>
    <property type="match status" value="1"/>
</dbReference>
<comment type="pathway">
    <text evidence="2 9">Amino-acid biosynthesis; L-tryptophan biosynthesis; L-tryptophan from chorismate: step 4/5.</text>
</comment>
<dbReference type="NCBIfam" id="NF001377">
    <property type="entry name" value="PRK00278.2-4"/>
    <property type="match status" value="1"/>
</dbReference>
<dbReference type="GO" id="GO:0004425">
    <property type="term" value="F:indole-3-glycerol-phosphate synthase activity"/>
    <property type="evidence" value="ECO:0007669"/>
    <property type="project" value="UniProtKB-UniRule"/>
</dbReference>
<evidence type="ECO:0000256" key="4">
    <source>
        <dbReference type="ARBA" id="ARBA00022605"/>
    </source>
</evidence>
<keyword evidence="8 9" id="KW-0456">Lyase</keyword>
<dbReference type="AlphaFoldDB" id="A0A919WFR0"/>
<dbReference type="Gene3D" id="3.20.20.70">
    <property type="entry name" value="Aldolase class I"/>
    <property type="match status" value="1"/>
</dbReference>
<dbReference type="Pfam" id="PF00218">
    <property type="entry name" value="IGPS"/>
    <property type="match status" value="1"/>
</dbReference>
<evidence type="ECO:0000256" key="3">
    <source>
        <dbReference type="ARBA" id="ARBA00008737"/>
    </source>
</evidence>
<keyword evidence="4 9" id="KW-0028">Amino-acid biosynthesis</keyword>
<evidence type="ECO:0000256" key="6">
    <source>
        <dbReference type="ARBA" id="ARBA00022822"/>
    </source>
</evidence>
<keyword evidence="7 9" id="KW-0057">Aromatic amino acid biosynthesis</keyword>
<dbReference type="GO" id="GO:0004640">
    <property type="term" value="F:phosphoribosylanthranilate isomerase activity"/>
    <property type="evidence" value="ECO:0007669"/>
    <property type="project" value="TreeGrafter"/>
</dbReference>
<evidence type="ECO:0000259" key="10">
    <source>
        <dbReference type="Pfam" id="PF00218"/>
    </source>
</evidence>
<evidence type="ECO:0000256" key="1">
    <source>
        <dbReference type="ARBA" id="ARBA00001633"/>
    </source>
</evidence>
<evidence type="ECO:0000256" key="2">
    <source>
        <dbReference type="ARBA" id="ARBA00004696"/>
    </source>
</evidence>
<dbReference type="FunFam" id="3.20.20.70:FF:000024">
    <property type="entry name" value="Indole-3-glycerol phosphate synthase"/>
    <property type="match status" value="1"/>
</dbReference>
<evidence type="ECO:0000313" key="11">
    <source>
        <dbReference type="EMBL" id="GIN60968.1"/>
    </source>
</evidence>
<evidence type="ECO:0000256" key="9">
    <source>
        <dbReference type="HAMAP-Rule" id="MF_00134"/>
    </source>
</evidence>
<evidence type="ECO:0000256" key="7">
    <source>
        <dbReference type="ARBA" id="ARBA00023141"/>
    </source>
</evidence>
<comment type="catalytic activity">
    <reaction evidence="1 9">
        <text>1-(2-carboxyphenylamino)-1-deoxy-D-ribulose 5-phosphate + H(+) = (1S,2R)-1-C-(indol-3-yl)glycerol 3-phosphate + CO2 + H2O</text>
        <dbReference type="Rhea" id="RHEA:23476"/>
        <dbReference type="ChEBI" id="CHEBI:15377"/>
        <dbReference type="ChEBI" id="CHEBI:15378"/>
        <dbReference type="ChEBI" id="CHEBI:16526"/>
        <dbReference type="ChEBI" id="CHEBI:58613"/>
        <dbReference type="ChEBI" id="CHEBI:58866"/>
        <dbReference type="EC" id="4.1.1.48"/>
    </reaction>
</comment>
<name>A0A919WFR0_9BACI</name>
<feature type="domain" description="Indole-3-glycerol phosphate synthase" evidence="10">
    <location>
        <begin position="5"/>
        <end position="252"/>
    </location>
</feature>
<comment type="similarity">
    <text evidence="3 9">Belongs to the TrpC family.</text>
</comment>
<dbReference type="EC" id="4.1.1.48" evidence="9"/>